<reference evidence="2 3" key="1">
    <citation type="submission" date="2018-05" db="EMBL/GenBank/DDBJ databases">
        <title>Complete genome sequence of Arcticibacterium luteifluviistationis SM1504T, a cytophagaceae bacterium isolated from Arctic surface seawater.</title>
        <authorList>
            <person name="Li Y."/>
            <person name="Qin Q.-L."/>
        </authorList>
    </citation>
    <scope>NUCLEOTIDE SEQUENCE [LARGE SCALE GENOMIC DNA]</scope>
    <source>
        <strain evidence="2 3">SM1504</strain>
    </source>
</reference>
<sequence>MYRRLHGLRPSTRLGTKPDINLSASIRDIKANSSKWINEKQLVKGKFEWQEGFGAFTLGHSQLPTIINYIKKQEEHHSKKSFKEEYLQFLNAYEVDYKEAYLFDEM</sequence>
<accession>A0A2Z4GGJ7</accession>
<keyword evidence="3" id="KW-1185">Reference proteome</keyword>
<dbReference type="Proteomes" id="UP000249873">
    <property type="component" value="Chromosome"/>
</dbReference>
<dbReference type="InterPro" id="IPR036515">
    <property type="entry name" value="Transposase_17_sf"/>
</dbReference>
<proteinExistence type="predicted"/>
<protein>
    <recommendedName>
        <fullName evidence="1">Transposase IS200-like domain-containing protein</fullName>
    </recommendedName>
</protein>
<organism evidence="2 3">
    <name type="scientific">Arcticibacterium luteifluviistationis</name>
    <dbReference type="NCBI Taxonomy" id="1784714"/>
    <lineage>
        <taxon>Bacteria</taxon>
        <taxon>Pseudomonadati</taxon>
        <taxon>Bacteroidota</taxon>
        <taxon>Cytophagia</taxon>
        <taxon>Cytophagales</taxon>
        <taxon>Leadbetterellaceae</taxon>
        <taxon>Arcticibacterium</taxon>
    </lineage>
</organism>
<dbReference type="GO" id="GO:0003677">
    <property type="term" value="F:DNA binding"/>
    <property type="evidence" value="ECO:0007669"/>
    <property type="project" value="InterPro"/>
</dbReference>
<evidence type="ECO:0000313" key="3">
    <source>
        <dbReference type="Proteomes" id="UP000249873"/>
    </source>
</evidence>
<gene>
    <name evidence="2" type="ORF">DJ013_19895</name>
</gene>
<dbReference type="SUPFAM" id="SSF143422">
    <property type="entry name" value="Transposase IS200-like"/>
    <property type="match status" value="1"/>
</dbReference>
<evidence type="ECO:0000259" key="1">
    <source>
        <dbReference type="Pfam" id="PF01797"/>
    </source>
</evidence>
<dbReference type="KEGG" id="als:DJ013_19895"/>
<dbReference type="EMBL" id="CP029480">
    <property type="protein sequence ID" value="AWW00312.1"/>
    <property type="molecule type" value="Genomic_DNA"/>
</dbReference>
<dbReference type="Gene3D" id="3.30.70.1290">
    <property type="entry name" value="Transposase IS200-like"/>
    <property type="match status" value="1"/>
</dbReference>
<dbReference type="GO" id="GO:0006313">
    <property type="term" value="P:DNA transposition"/>
    <property type="evidence" value="ECO:0007669"/>
    <property type="project" value="InterPro"/>
</dbReference>
<feature type="domain" description="Transposase IS200-like" evidence="1">
    <location>
        <begin position="16"/>
        <end position="73"/>
    </location>
</feature>
<dbReference type="InterPro" id="IPR002686">
    <property type="entry name" value="Transposase_17"/>
</dbReference>
<name>A0A2Z4GGJ7_9BACT</name>
<dbReference type="OrthoDB" id="9797997at2"/>
<dbReference type="Pfam" id="PF01797">
    <property type="entry name" value="Y1_Tnp"/>
    <property type="match status" value="1"/>
</dbReference>
<evidence type="ECO:0000313" key="2">
    <source>
        <dbReference type="EMBL" id="AWW00312.1"/>
    </source>
</evidence>
<dbReference type="GO" id="GO:0004803">
    <property type="term" value="F:transposase activity"/>
    <property type="evidence" value="ECO:0007669"/>
    <property type="project" value="InterPro"/>
</dbReference>
<dbReference type="AlphaFoldDB" id="A0A2Z4GGJ7"/>